<protein>
    <recommendedName>
        <fullName evidence="4">Agglutinin biogenesis protein</fullName>
    </recommendedName>
</protein>
<evidence type="ECO:0000256" key="1">
    <source>
        <dbReference type="SAM" id="Phobius"/>
    </source>
</evidence>
<comment type="caution">
    <text evidence="2">The sequence shown here is derived from an EMBL/GenBank/DDBJ whole genome shotgun (WGS) entry which is preliminary data.</text>
</comment>
<name>A0ABT5N355_9BURK</name>
<evidence type="ECO:0008006" key="4">
    <source>
        <dbReference type="Google" id="ProtNLM"/>
    </source>
</evidence>
<organism evidence="2 3">
    <name type="scientific">Curvibacter cyanobacteriorum</name>
    <dbReference type="NCBI Taxonomy" id="3026422"/>
    <lineage>
        <taxon>Bacteria</taxon>
        <taxon>Pseudomonadati</taxon>
        <taxon>Pseudomonadota</taxon>
        <taxon>Betaproteobacteria</taxon>
        <taxon>Burkholderiales</taxon>
        <taxon>Comamonadaceae</taxon>
        <taxon>Curvibacter</taxon>
    </lineage>
</organism>
<dbReference type="EMBL" id="JAQSIP010000012">
    <property type="protein sequence ID" value="MDD0840749.1"/>
    <property type="molecule type" value="Genomic_DNA"/>
</dbReference>
<keyword evidence="1" id="KW-0472">Membrane</keyword>
<feature type="transmembrane region" description="Helical" evidence="1">
    <location>
        <begin position="28"/>
        <end position="49"/>
    </location>
</feature>
<accession>A0ABT5N355</accession>
<keyword evidence="1" id="KW-0812">Transmembrane</keyword>
<dbReference type="RefSeq" id="WP_273953533.1">
    <property type="nucleotide sequence ID" value="NZ_JAQSIP010000012.1"/>
</dbReference>
<dbReference type="Proteomes" id="UP001528673">
    <property type="component" value="Unassembled WGS sequence"/>
</dbReference>
<keyword evidence="1" id="KW-1133">Transmembrane helix</keyword>
<evidence type="ECO:0000313" key="3">
    <source>
        <dbReference type="Proteomes" id="UP001528673"/>
    </source>
</evidence>
<gene>
    <name evidence="2" type="ORF">PSQ40_19390</name>
</gene>
<keyword evidence="3" id="KW-1185">Reference proteome</keyword>
<reference evidence="2 3" key="1">
    <citation type="submission" date="2023-02" db="EMBL/GenBank/DDBJ databases">
        <title>Bacterial whole genomic sequence of Curvibacter sp. HBC61.</title>
        <authorList>
            <person name="Le V."/>
            <person name="Ko S.-R."/>
            <person name="Ahn C.-Y."/>
            <person name="Oh H.-M."/>
        </authorList>
    </citation>
    <scope>NUCLEOTIDE SEQUENCE [LARGE SCALE GENOMIC DNA]</scope>
    <source>
        <strain evidence="2 3">HBC61</strain>
    </source>
</reference>
<evidence type="ECO:0000313" key="2">
    <source>
        <dbReference type="EMBL" id="MDD0840749.1"/>
    </source>
</evidence>
<sequence length="248" mass="27550">MTQTVTRLSIAWRRLTQRLEQRAAGERVVLCALVLAVVWLLLDALWLGGLQTSVRAERSRLSQAQTQLAEVKARQQVLDLLLHHDPDQAMRSRQAQLKSEWDASDARWGAARQSLLPPEQSVRLMADLLQTLPALEKLEWTVLHVQAAGPGSGAVASVAEPPAPASVTNGTPTLAAPQPLLWRQSVRLRVRGSYPDVARYVRLLEDLPYRVQCDKLLLSTPVDPAAPHRVTATLLISTLSFEDRWLAF</sequence>
<proteinExistence type="predicted"/>